<dbReference type="Proteomes" id="UP001165083">
    <property type="component" value="Unassembled WGS sequence"/>
</dbReference>
<organism evidence="1 2">
    <name type="scientific">Phytophthora lilii</name>
    <dbReference type="NCBI Taxonomy" id="2077276"/>
    <lineage>
        <taxon>Eukaryota</taxon>
        <taxon>Sar</taxon>
        <taxon>Stramenopiles</taxon>
        <taxon>Oomycota</taxon>
        <taxon>Peronosporomycetes</taxon>
        <taxon>Peronosporales</taxon>
        <taxon>Peronosporaceae</taxon>
        <taxon>Phytophthora</taxon>
    </lineage>
</organism>
<evidence type="ECO:0000313" key="2">
    <source>
        <dbReference type="Proteomes" id="UP001165083"/>
    </source>
</evidence>
<protein>
    <submittedName>
        <fullName evidence="1">Unnamed protein product</fullName>
    </submittedName>
</protein>
<name>A0A9W6TK11_9STRA</name>
<accession>A0A9W6TK11</accession>
<reference evidence="1" key="1">
    <citation type="submission" date="2023-04" db="EMBL/GenBank/DDBJ databases">
        <title>Phytophthora lilii NBRC 32176.</title>
        <authorList>
            <person name="Ichikawa N."/>
            <person name="Sato H."/>
            <person name="Tonouchi N."/>
        </authorList>
    </citation>
    <scope>NUCLEOTIDE SEQUENCE</scope>
    <source>
        <strain evidence="1">NBRC 32176</strain>
    </source>
</reference>
<dbReference type="EMBL" id="BSXW01000206">
    <property type="protein sequence ID" value="GMF14803.1"/>
    <property type="molecule type" value="Genomic_DNA"/>
</dbReference>
<sequence>MKNGSQKEPVPPKCHSDEDASFVFDGTNSDIARQLYIRHQAGDVSDAVSLNSVPAIVVDRLDRLKLTLDDLPGLVQRAVLWDSGFAISPGNNPVQIWTMSDYTMADLAVPLEVIAKVNCTALECSQPDDVAAYASQYCSGSQILDVSRCVADTFVDTGSQDFLGVMWATGGDDKMTPHIRLRDHALLISRSIGIPLS</sequence>
<comment type="caution">
    <text evidence="1">The sequence shown here is derived from an EMBL/GenBank/DDBJ whole genome shotgun (WGS) entry which is preliminary data.</text>
</comment>
<dbReference type="OrthoDB" id="124757at2759"/>
<keyword evidence="2" id="KW-1185">Reference proteome</keyword>
<proteinExistence type="predicted"/>
<dbReference type="AlphaFoldDB" id="A0A9W6TK11"/>
<gene>
    <name evidence="1" type="ORF">Plil01_000495400</name>
</gene>
<evidence type="ECO:0000313" key="1">
    <source>
        <dbReference type="EMBL" id="GMF14803.1"/>
    </source>
</evidence>